<dbReference type="GO" id="GO:0001897">
    <property type="term" value="P:symbiont-mediated cytolysis of host cell"/>
    <property type="evidence" value="ECO:0007669"/>
    <property type="project" value="UniProtKB-ARBA"/>
</dbReference>
<dbReference type="OrthoDB" id="5723at10239"/>
<dbReference type="EMBL" id="KP027447">
    <property type="protein sequence ID" value="AJA42206.1"/>
    <property type="molecule type" value="Genomic_DNA"/>
</dbReference>
<dbReference type="GeneID" id="26640903"/>
<accession>A0A0D3MV60</accession>
<dbReference type="Gene3D" id="3.90.1720.10">
    <property type="entry name" value="endopeptidase domain like (from Nostoc punctiforme)"/>
    <property type="match status" value="1"/>
</dbReference>
<keyword evidence="2" id="KW-1185">Reference proteome</keyword>
<dbReference type="SUPFAM" id="SSF54001">
    <property type="entry name" value="Cysteine proteinases"/>
    <property type="match status" value="1"/>
</dbReference>
<dbReference type="InterPro" id="IPR038765">
    <property type="entry name" value="Papain-like_cys_pep_sf"/>
</dbReference>
<name>A0A0D3MV60_9CAUD</name>
<proteinExistence type="predicted"/>
<evidence type="ECO:0000313" key="1">
    <source>
        <dbReference type="EMBL" id="AJA42206.1"/>
    </source>
</evidence>
<organism evidence="1 2">
    <name type="scientific">Staphylococcus phage vB_SepM_ phiIPLA-C1C</name>
    <dbReference type="NCBI Taxonomy" id="1572704"/>
    <lineage>
        <taxon>Viruses</taxon>
        <taxon>Duplodnaviria</taxon>
        <taxon>Heunggongvirae</taxon>
        <taxon>Uroviricota</taxon>
        <taxon>Caudoviricetes</taxon>
        <taxon>Herelleviridae</taxon>
        <taxon>Twortvirinae</taxon>
        <taxon>Sepunavirus</taxon>
        <taxon>Sepunavirus IPLAC1C</taxon>
    </lineage>
</organism>
<evidence type="ECO:0000313" key="2">
    <source>
        <dbReference type="Proteomes" id="UP000032689"/>
    </source>
</evidence>
<dbReference type="Proteomes" id="UP000032689">
    <property type="component" value="Segment"/>
</dbReference>
<protein>
    <submittedName>
        <fullName evidence="1">Endopeptidase</fullName>
    </submittedName>
</protein>
<sequence>MIQEINIKVTNLIDNVYNFYQVTNDIISYKNQKLFDFCTHEFAIDRGRARPYPGVISGMVVSKVNVGEEDIIGDEATVKANFLVSHYVHRDVEYYNSLIKYFIVVKLIYSEKYEEWYVDDLTEDYEVQKSSYDEGISVINTEPIDNAVKMIQDNIDNFDNINYMFKGKTSNNPLFLDDNYYVDSFNLIYWILYTNGVDVNYRFGLDYLLSSTTFDTIFNKGYKYETMKEEFRQGDILFFNKNDSFIGLYLGDNQFFSILGEFPKDDIHPKIFSLDDYWDKFNGRVLRVKIKDYLEEDTEEGE</sequence>
<dbReference type="RefSeq" id="YP_009214486.1">
    <property type="nucleotide sequence ID" value="NC_028962.1"/>
</dbReference>
<reference evidence="1 2" key="1">
    <citation type="journal article" date="2015" name="Appl. Environ. Microbiol.">
        <title>Two Phages, phiIPLA-RODI and phiIPLA-C1C, Lyse Mono- and Dual-Species Staphylococcal Biofilms.</title>
        <authorList>
            <person name="Gutierrez D."/>
            <person name="Vandenheuvel D."/>
            <person name="Martinez B."/>
            <person name="Rodriguez A."/>
            <person name="Lavigne R."/>
            <person name="Garcia P."/>
        </authorList>
    </citation>
    <scope>NUCLEOTIDE SEQUENCE [LARGE SCALE GENOMIC DNA]</scope>
</reference>
<dbReference type="KEGG" id="vg:26640903"/>